<evidence type="ECO:0000256" key="1">
    <source>
        <dbReference type="SAM" id="MobiDB-lite"/>
    </source>
</evidence>
<sequence>MLTRGRRPLSVGHWPRSGVQAAAPAMIQAAQCNQGVTSSRQTRLHRTDAHSRHRSCAMNLFRSLFTARHQHRHYARIDQAGICRAFKHCAQRPSGVEWVEVTEQRLGWLNQPLPASARATQRSARSTRGQLLTA</sequence>
<protein>
    <submittedName>
        <fullName evidence="2">Uncharacterized protein</fullName>
    </submittedName>
</protein>
<organism evidence="2 3">
    <name type="scientific">Pseudomonas syringae pv. primulae</name>
    <dbReference type="NCBI Taxonomy" id="251707"/>
    <lineage>
        <taxon>Bacteria</taxon>
        <taxon>Pseudomonadati</taxon>
        <taxon>Pseudomonadota</taxon>
        <taxon>Gammaproteobacteria</taxon>
        <taxon>Pseudomonadales</taxon>
        <taxon>Pseudomonadaceae</taxon>
        <taxon>Pseudomonas</taxon>
    </lineage>
</organism>
<dbReference type="Proteomes" id="UP000281350">
    <property type="component" value="Unassembled WGS sequence"/>
</dbReference>
<gene>
    <name evidence="2" type="ORF">ALQ36_100142</name>
</gene>
<reference evidence="2 3" key="1">
    <citation type="submission" date="2018-08" db="EMBL/GenBank/DDBJ databases">
        <title>Recombination of ecologically and evolutionarily significant loci maintains genetic cohesion in the Pseudomonas syringae species complex.</title>
        <authorList>
            <person name="Dillon M."/>
            <person name="Thakur S."/>
            <person name="Almeida R.N.D."/>
            <person name="Weir B.S."/>
            <person name="Guttman D.S."/>
        </authorList>
    </citation>
    <scope>NUCLEOTIDE SEQUENCE [LARGE SCALE GENOMIC DNA]</scope>
    <source>
        <strain evidence="2 3">ICMP 2732</strain>
    </source>
</reference>
<evidence type="ECO:0000313" key="2">
    <source>
        <dbReference type="EMBL" id="RMO81322.1"/>
    </source>
</evidence>
<comment type="caution">
    <text evidence="2">The sequence shown here is derived from an EMBL/GenBank/DDBJ whole genome shotgun (WGS) entry which is preliminary data.</text>
</comment>
<dbReference type="EMBL" id="RBPY01000030">
    <property type="protein sequence ID" value="RMO81322.1"/>
    <property type="molecule type" value="Genomic_DNA"/>
</dbReference>
<proteinExistence type="predicted"/>
<dbReference type="AlphaFoldDB" id="A0A3M5U444"/>
<feature type="region of interest" description="Disordered" evidence="1">
    <location>
        <begin position="115"/>
        <end position="134"/>
    </location>
</feature>
<evidence type="ECO:0000313" key="3">
    <source>
        <dbReference type="Proteomes" id="UP000281350"/>
    </source>
</evidence>
<name>A0A3M5U444_9PSED</name>
<accession>A0A3M5U444</accession>
<feature type="compositionally biased region" description="Low complexity" evidence="1">
    <location>
        <begin position="115"/>
        <end position="128"/>
    </location>
</feature>